<sequence>MGLWNPIVGLICHFKPGIFHSVENATVAVVDEAVTAAKDLVEFDLTHNPVAIAYDIVNATVHGEVTQGSKGASNVGRDYGRLSVGFAKESANQAIQLYELTHWADVSLCLIRGASGVVSQVKRRSRKRAGVLGVGEAVGQITGTAFFNITDPDQKVGATISDLAAFMVPVGPEADAATEITEGAVDLAIPGSEEGIRILKQAGKESFAHAGVLESGFGDFDFPFEDALFPDSEASPDAAGGDNARDESTGVDRASICEPENYNTIDESTLSPSRNYTSLEFPKPLFRKRSKKHLMFRGRPSLTGLPKRSKVSIRGVFTCITGSCSSELLIRKG</sequence>
<dbReference type="Proteomes" id="UP001161017">
    <property type="component" value="Unassembled WGS sequence"/>
</dbReference>
<name>A0AA43QUC1_9LECA</name>
<evidence type="ECO:0000313" key="2">
    <source>
        <dbReference type="EMBL" id="MDI1490460.1"/>
    </source>
</evidence>
<evidence type="ECO:0000256" key="1">
    <source>
        <dbReference type="SAM" id="MobiDB-lite"/>
    </source>
</evidence>
<comment type="caution">
    <text evidence="2">The sequence shown here is derived from an EMBL/GenBank/DDBJ whole genome shotgun (WGS) entry which is preliminary data.</text>
</comment>
<dbReference type="AlphaFoldDB" id="A0AA43QUC1"/>
<accession>A0AA43QUC1</accession>
<dbReference type="EMBL" id="JAPUFD010000012">
    <property type="protein sequence ID" value="MDI1490460.1"/>
    <property type="molecule type" value="Genomic_DNA"/>
</dbReference>
<organism evidence="2 3">
    <name type="scientific">Ramalina farinacea</name>
    <dbReference type="NCBI Taxonomy" id="258253"/>
    <lineage>
        <taxon>Eukaryota</taxon>
        <taxon>Fungi</taxon>
        <taxon>Dikarya</taxon>
        <taxon>Ascomycota</taxon>
        <taxon>Pezizomycotina</taxon>
        <taxon>Lecanoromycetes</taxon>
        <taxon>OSLEUM clade</taxon>
        <taxon>Lecanoromycetidae</taxon>
        <taxon>Lecanorales</taxon>
        <taxon>Lecanorineae</taxon>
        <taxon>Ramalinaceae</taxon>
        <taxon>Ramalina</taxon>
    </lineage>
</organism>
<feature type="region of interest" description="Disordered" evidence="1">
    <location>
        <begin position="231"/>
        <end position="250"/>
    </location>
</feature>
<reference evidence="2" key="1">
    <citation type="journal article" date="2023" name="Genome Biol. Evol.">
        <title>First Whole Genome Sequence and Flow Cytometry Genome Size Data for the Lichen-Forming Fungus Ramalina farinacea (Ascomycota).</title>
        <authorList>
            <person name="Llewellyn T."/>
            <person name="Mian S."/>
            <person name="Hill R."/>
            <person name="Leitch I.J."/>
            <person name="Gaya E."/>
        </authorList>
    </citation>
    <scope>NUCLEOTIDE SEQUENCE</scope>
    <source>
        <strain evidence="2">LIQ254RAFAR</strain>
    </source>
</reference>
<gene>
    <name evidence="2" type="ORF">OHK93_001663</name>
</gene>
<proteinExistence type="predicted"/>
<protein>
    <submittedName>
        <fullName evidence="2">Uncharacterized protein</fullName>
    </submittedName>
</protein>
<evidence type="ECO:0000313" key="3">
    <source>
        <dbReference type="Proteomes" id="UP001161017"/>
    </source>
</evidence>
<keyword evidence="3" id="KW-1185">Reference proteome</keyword>